<organism evidence="2">
    <name type="scientific">marine sediment metagenome</name>
    <dbReference type="NCBI Taxonomy" id="412755"/>
    <lineage>
        <taxon>unclassified sequences</taxon>
        <taxon>metagenomes</taxon>
        <taxon>ecological metagenomes</taxon>
    </lineage>
</organism>
<feature type="non-terminal residue" evidence="2">
    <location>
        <position position="1"/>
    </location>
</feature>
<proteinExistence type="predicted"/>
<dbReference type="AlphaFoldDB" id="X1BHS7"/>
<gene>
    <name evidence="2" type="ORF">S01H4_31860</name>
</gene>
<feature type="domain" description="Glycosyl transferase family 1" evidence="1">
    <location>
        <begin position="1"/>
        <end position="111"/>
    </location>
</feature>
<dbReference type="InterPro" id="IPR050194">
    <property type="entry name" value="Glycosyltransferase_grp1"/>
</dbReference>
<accession>X1BHS7</accession>
<dbReference type="InterPro" id="IPR001296">
    <property type="entry name" value="Glyco_trans_1"/>
</dbReference>
<dbReference type="Gene3D" id="3.40.50.2000">
    <property type="entry name" value="Glycogen Phosphorylase B"/>
    <property type="match status" value="1"/>
</dbReference>
<evidence type="ECO:0000259" key="1">
    <source>
        <dbReference type="Pfam" id="PF00534"/>
    </source>
</evidence>
<sequence>LVVIGDGPDLAKLQDSAGNNIEFLGFQSFDSLVDCMQRARAFVYAAVEDFGIVPVEAMACGTPVIAFGKGGVLETVKNGFSGILYQEQTDEDLMGAIIRFETDGVGYSSREIRSHAARFSKVRFQEEFLNMVQKSWNDFDQSGRNQTAIKEN</sequence>
<protein>
    <recommendedName>
        <fullName evidence="1">Glycosyl transferase family 1 domain-containing protein</fullName>
    </recommendedName>
</protein>
<comment type="caution">
    <text evidence="2">The sequence shown here is derived from an EMBL/GenBank/DDBJ whole genome shotgun (WGS) entry which is preliminary data.</text>
</comment>
<dbReference type="PANTHER" id="PTHR45947">
    <property type="entry name" value="SULFOQUINOVOSYL TRANSFERASE SQD2"/>
    <property type="match status" value="1"/>
</dbReference>
<reference evidence="2" key="1">
    <citation type="journal article" date="2014" name="Front. Microbiol.">
        <title>High frequency of phylogenetically diverse reductive dehalogenase-homologous genes in deep subseafloor sedimentary metagenomes.</title>
        <authorList>
            <person name="Kawai M."/>
            <person name="Futagami T."/>
            <person name="Toyoda A."/>
            <person name="Takaki Y."/>
            <person name="Nishi S."/>
            <person name="Hori S."/>
            <person name="Arai W."/>
            <person name="Tsubouchi T."/>
            <person name="Morono Y."/>
            <person name="Uchiyama I."/>
            <person name="Ito T."/>
            <person name="Fujiyama A."/>
            <person name="Inagaki F."/>
            <person name="Takami H."/>
        </authorList>
    </citation>
    <scope>NUCLEOTIDE SEQUENCE</scope>
    <source>
        <strain evidence="2">Expedition CK06-06</strain>
    </source>
</reference>
<name>X1BHS7_9ZZZZ</name>
<dbReference type="Pfam" id="PF00534">
    <property type="entry name" value="Glycos_transf_1"/>
    <property type="match status" value="1"/>
</dbReference>
<dbReference type="EMBL" id="BART01016591">
    <property type="protein sequence ID" value="GAG83673.1"/>
    <property type="molecule type" value="Genomic_DNA"/>
</dbReference>
<dbReference type="GO" id="GO:0016757">
    <property type="term" value="F:glycosyltransferase activity"/>
    <property type="evidence" value="ECO:0007669"/>
    <property type="project" value="InterPro"/>
</dbReference>
<dbReference type="PANTHER" id="PTHR45947:SF3">
    <property type="entry name" value="SULFOQUINOVOSYL TRANSFERASE SQD2"/>
    <property type="match status" value="1"/>
</dbReference>
<evidence type="ECO:0000313" key="2">
    <source>
        <dbReference type="EMBL" id="GAG83673.1"/>
    </source>
</evidence>
<dbReference type="SUPFAM" id="SSF53756">
    <property type="entry name" value="UDP-Glycosyltransferase/glycogen phosphorylase"/>
    <property type="match status" value="1"/>
</dbReference>